<dbReference type="InterPro" id="IPR011059">
    <property type="entry name" value="Metal-dep_hydrolase_composite"/>
</dbReference>
<dbReference type="EMBL" id="LXQA010063323">
    <property type="protein sequence ID" value="MCI06859.1"/>
    <property type="molecule type" value="Genomic_DNA"/>
</dbReference>
<organism evidence="2 3">
    <name type="scientific">Trifolium medium</name>
    <dbReference type="NCBI Taxonomy" id="97028"/>
    <lineage>
        <taxon>Eukaryota</taxon>
        <taxon>Viridiplantae</taxon>
        <taxon>Streptophyta</taxon>
        <taxon>Embryophyta</taxon>
        <taxon>Tracheophyta</taxon>
        <taxon>Spermatophyta</taxon>
        <taxon>Magnoliopsida</taxon>
        <taxon>eudicotyledons</taxon>
        <taxon>Gunneridae</taxon>
        <taxon>Pentapetalae</taxon>
        <taxon>rosids</taxon>
        <taxon>fabids</taxon>
        <taxon>Fabales</taxon>
        <taxon>Fabaceae</taxon>
        <taxon>Papilionoideae</taxon>
        <taxon>50 kb inversion clade</taxon>
        <taxon>NPAAA clade</taxon>
        <taxon>Hologalegina</taxon>
        <taxon>IRL clade</taxon>
        <taxon>Trifolieae</taxon>
        <taxon>Trifolium</taxon>
    </lineage>
</organism>
<dbReference type="PANTHER" id="PTHR22642">
    <property type="entry name" value="IMIDAZOLONEPROPIONASE"/>
    <property type="match status" value="1"/>
</dbReference>
<keyword evidence="3" id="KW-1185">Reference proteome</keyword>
<dbReference type="GO" id="GO:0016810">
    <property type="term" value="F:hydrolase activity, acting on carbon-nitrogen (but not peptide) bonds"/>
    <property type="evidence" value="ECO:0007669"/>
    <property type="project" value="InterPro"/>
</dbReference>
<evidence type="ECO:0000259" key="1">
    <source>
        <dbReference type="Pfam" id="PF01979"/>
    </source>
</evidence>
<dbReference type="Gene3D" id="2.30.40.10">
    <property type="entry name" value="Urease, subunit C, domain 1"/>
    <property type="match status" value="1"/>
</dbReference>
<evidence type="ECO:0000313" key="2">
    <source>
        <dbReference type="EMBL" id="MCI06859.1"/>
    </source>
</evidence>
<dbReference type="PANTHER" id="PTHR22642:SF2">
    <property type="entry name" value="PROTEIN LONG AFTER FAR-RED 3"/>
    <property type="match status" value="1"/>
</dbReference>
<dbReference type="Gene3D" id="3.20.20.140">
    <property type="entry name" value="Metal-dependent hydrolases"/>
    <property type="match status" value="1"/>
</dbReference>
<name>A0A392P5Z6_9FABA</name>
<accession>A0A392P5Z6</accession>
<dbReference type="AlphaFoldDB" id="A0A392P5Z6"/>
<sequence>MIILLTIHTCFLDSRAHPDRYTISAARASFIDNDLGSLSIGKLADFVILSTDSWKDFTETASASIEATYVSGSCNHLQCRHIGITKCIQNGLPSRS</sequence>
<dbReference type="InterPro" id="IPR006680">
    <property type="entry name" value="Amidohydro-rel"/>
</dbReference>
<feature type="domain" description="Amidohydrolase-related" evidence="1">
    <location>
        <begin position="21"/>
        <end position="72"/>
    </location>
</feature>
<dbReference type="Proteomes" id="UP000265520">
    <property type="component" value="Unassembled WGS sequence"/>
</dbReference>
<keyword evidence="2" id="KW-0378">Hydrolase</keyword>
<reference evidence="2 3" key="1">
    <citation type="journal article" date="2018" name="Front. Plant Sci.">
        <title>Red Clover (Trifolium pratense) and Zigzag Clover (T. medium) - A Picture of Genomic Similarities and Differences.</title>
        <authorList>
            <person name="Dluhosova J."/>
            <person name="Istvanek J."/>
            <person name="Nedelnik J."/>
            <person name="Repkova J."/>
        </authorList>
    </citation>
    <scope>NUCLEOTIDE SEQUENCE [LARGE SCALE GENOMIC DNA]</scope>
    <source>
        <strain evidence="3">cv. 10/8</strain>
        <tissue evidence="2">Leaf</tissue>
    </source>
</reference>
<comment type="caution">
    <text evidence="2">The sequence shown here is derived from an EMBL/GenBank/DDBJ whole genome shotgun (WGS) entry which is preliminary data.</text>
</comment>
<proteinExistence type="predicted"/>
<evidence type="ECO:0000313" key="3">
    <source>
        <dbReference type="Proteomes" id="UP000265520"/>
    </source>
</evidence>
<dbReference type="Pfam" id="PF01979">
    <property type="entry name" value="Amidohydro_1"/>
    <property type="match status" value="1"/>
</dbReference>
<protein>
    <submittedName>
        <fullName evidence="2">Putative amidohydrolase YtcJ-like protein</fullName>
    </submittedName>
</protein>